<name>A0A6S7JH98_PARCT</name>
<proteinExistence type="predicted"/>
<protein>
    <submittedName>
        <fullName evidence="2">DNAation factor subunit alpha-like isoform X2</fullName>
    </submittedName>
</protein>
<feature type="non-terminal residue" evidence="2">
    <location>
        <position position="1"/>
    </location>
</feature>
<dbReference type="PROSITE" id="PS51135">
    <property type="entry name" value="CIDE_N"/>
    <property type="match status" value="1"/>
</dbReference>
<dbReference type="EMBL" id="CACRXK020017843">
    <property type="protein sequence ID" value="CAB4031716.1"/>
    <property type="molecule type" value="Genomic_DNA"/>
</dbReference>
<organism evidence="2 3">
    <name type="scientific">Paramuricea clavata</name>
    <name type="common">Red gorgonian</name>
    <name type="synonym">Violescent sea-whip</name>
    <dbReference type="NCBI Taxonomy" id="317549"/>
    <lineage>
        <taxon>Eukaryota</taxon>
        <taxon>Metazoa</taxon>
        <taxon>Cnidaria</taxon>
        <taxon>Anthozoa</taxon>
        <taxon>Octocorallia</taxon>
        <taxon>Malacalcyonacea</taxon>
        <taxon>Plexauridae</taxon>
        <taxon>Paramuricea</taxon>
    </lineage>
</organism>
<sequence length="107" mass="11568">KKKAVVADSLTDLLKKGKEKLEMGNVERLKVCMTDGTEIDDDEILKSCSDGTILHFICESDAEASQEMAEKPSSQRVFSSTTPVKKNKFKQMTLTAGIGNTISIGAG</sequence>
<evidence type="ECO:0000313" key="2">
    <source>
        <dbReference type="EMBL" id="CAB4031716.1"/>
    </source>
</evidence>
<comment type="caution">
    <text evidence="2">The sequence shown here is derived from an EMBL/GenBank/DDBJ whole genome shotgun (WGS) entry which is preliminary data.</text>
</comment>
<keyword evidence="3" id="KW-1185">Reference proteome</keyword>
<evidence type="ECO:0000256" key="1">
    <source>
        <dbReference type="ARBA" id="ARBA00022703"/>
    </source>
</evidence>
<dbReference type="GO" id="GO:0006915">
    <property type="term" value="P:apoptotic process"/>
    <property type="evidence" value="ECO:0007669"/>
    <property type="project" value="UniProtKB-UniRule"/>
</dbReference>
<evidence type="ECO:0000313" key="3">
    <source>
        <dbReference type="Proteomes" id="UP001152795"/>
    </source>
</evidence>
<dbReference type="AlphaFoldDB" id="A0A6S7JH98"/>
<reference evidence="2" key="1">
    <citation type="submission" date="2020-04" db="EMBL/GenBank/DDBJ databases">
        <authorList>
            <person name="Alioto T."/>
            <person name="Alioto T."/>
            <person name="Gomez Garrido J."/>
        </authorList>
    </citation>
    <scope>NUCLEOTIDE SEQUENCE</scope>
    <source>
        <strain evidence="2">A484AB</strain>
    </source>
</reference>
<gene>
    <name evidence="2" type="ORF">PACLA_8A035993</name>
</gene>
<accession>A0A6S7JH98</accession>
<dbReference type="Gene3D" id="3.10.20.10">
    <property type="match status" value="1"/>
</dbReference>
<dbReference type="InterPro" id="IPR003508">
    <property type="entry name" value="CIDE-N_dom"/>
</dbReference>
<feature type="non-terminal residue" evidence="2">
    <location>
        <position position="107"/>
    </location>
</feature>
<dbReference type="Pfam" id="PF02017">
    <property type="entry name" value="CIDE-N"/>
    <property type="match status" value="1"/>
</dbReference>
<keyword evidence="1" id="KW-0053">Apoptosis</keyword>
<dbReference type="Proteomes" id="UP001152795">
    <property type="component" value="Unassembled WGS sequence"/>
</dbReference>
<dbReference type="SUPFAM" id="SSF54277">
    <property type="entry name" value="CAD &amp; PB1 domains"/>
    <property type="match status" value="1"/>
</dbReference>